<reference evidence="11 12" key="1">
    <citation type="journal article" date="2024" name="BMC Genomics">
        <title>Genome assembly of redclaw crayfish (Cherax quadricarinatus) provides insights into its immune adaptation and hypoxia tolerance.</title>
        <authorList>
            <person name="Liu Z."/>
            <person name="Zheng J."/>
            <person name="Li H."/>
            <person name="Fang K."/>
            <person name="Wang S."/>
            <person name="He J."/>
            <person name="Zhou D."/>
            <person name="Weng S."/>
            <person name="Chi M."/>
            <person name="Gu Z."/>
            <person name="He J."/>
            <person name="Li F."/>
            <person name="Wang M."/>
        </authorList>
    </citation>
    <scope>NUCLEOTIDE SEQUENCE [LARGE SCALE GENOMIC DNA]</scope>
    <source>
        <strain evidence="11">ZL_2023a</strain>
    </source>
</reference>
<keyword evidence="6 10" id="KW-1133">Transmembrane helix</keyword>
<keyword evidence="5 10" id="KW-0735">Signal-anchor</keyword>
<dbReference type="Gene3D" id="3.90.550.50">
    <property type="match status" value="1"/>
</dbReference>
<evidence type="ECO:0000256" key="10">
    <source>
        <dbReference type="RuleBase" id="RU364016"/>
    </source>
</evidence>
<dbReference type="Pfam" id="PF05679">
    <property type="entry name" value="CHGN"/>
    <property type="match status" value="1"/>
</dbReference>
<evidence type="ECO:0000256" key="5">
    <source>
        <dbReference type="ARBA" id="ARBA00022968"/>
    </source>
</evidence>
<protein>
    <recommendedName>
        <fullName evidence="10">Hexosyltransferase</fullName>
        <ecNumber evidence="10">2.4.1.-</ecNumber>
    </recommendedName>
</protein>
<evidence type="ECO:0000256" key="4">
    <source>
        <dbReference type="ARBA" id="ARBA00022692"/>
    </source>
</evidence>
<evidence type="ECO:0000256" key="3">
    <source>
        <dbReference type="ARBA" id="ARBA00022679"/>
    </source>
</evidence>
<dbReference type="EC" id="2.4.1.-" evidence="10"/>
<dbReference type="InterPro" id="IPR051227">
    <property type="entry name" value="CS_glycosyltransferase"/>
</dbReference>
<accession>A0AAW0X6R1</accession>
<keyword evidence="12" id="KW-1185">Reference proteome</keyword>
<dbReference type="AlphaFoldDB" id="A0AAW0X6R1"/>
<evidence type="ECO:0000256" key="7">
    <source>
        <dbReference type="ARBA" id="ARBA00023034"/>
    </source>
</evidence>
<dbReference type="GO" id="GO:0032580">
    <property type="term" value="C:Golgi cisterna membrane"/>
    <property type="evidence" value="ECO:0007669"/>
    <property type="project" value="UniProtKB-SubCell"/>
</dbReference>
<feature type="transmembrane region" description="Helical" evidence="10">
    <location>
        <begin position="45"/>
        <end position="66"/>
    </location>
</feature>
<dbReference type="Proteomes" id="UP001445076">
    <property type="component" value="Unassembled WGS sequence"/>
</dbReference>
<comment type="caution">
    <text evidence="11">The sequence shown here is derived from an EMBL/GenBank/DDBJ whole genome shotgun (WGS) entry which is preliminary data.</text>
</comment>
<sequence>MNPYQYRAPPVGIELVPRPLKMRLTVRSLSGNSGSHGRHGTLSQLLGVSTGIFLGFILTAAIRHLMLKPHMCLSLRNVPIYDDKNDAYRIIGFDISKDTHNSAKNLLFVGVMTADKYLDTRAKAVYETWGKQLPGKIAFFSSETSTTNVDIPLIRLRGVDDSYPPQKKSFMMIKYMAEHFADHFEFFMRADDDIYVRPDKLELFLRSVNSTKAHFIGQAGKGNQEEFGHLSLKMDENFCMGGPGVIMSRSTLLQVAPHVRDCLKNLWSTHEDVEVGRCVRKYAKVPCTWSYEMQSILYHNSSGTEAFTGPLKQREVHRAITLHPIKNHTHLYRLHSYIQGLNIRSSEAELVHFVRELTKTSEEAGLPVPHLDNPSSGIYLNHLGTDVTLQKWVADSEEEVLYWDFVSKAAFQPGSANPRHKPTSGMTEGLADVIRDVMEIINRVSKERGRVIDFKEVLYGYIRWHPTLALEYILDMLLLYKKYRGKKMTVPVRRHAYLQIPFGPLYIREYESAGIDETLESPSGIHELVEVVVKGSINDLSKLHYQIPSAAFPRTQMKPKKIHFILPLAGRFKTFQRFMDDFQRVCLEGEENVRLVVVSFRPSPGEDDTTEDVEALISSLQLDYPHTVMTVLQANTTFARALALELGTGQCQDNDLMFFIDVDMTFTSSTLDRIRLHTIKGYQIYYPIVFSEFDPKFARKGDSEDNYDHSMINEEVGYWRTFGYGIVAMYKSELQVAGGLDTSILGWGGEDVDLFEKVLKSGIRIFRSADPGLVHVFHRVDCDRNLESSQYQMCQGTRYSTYGASQSLVKTILKNPEILAYKRANP</sequence>
<dbReference type="FunFam" id="3.90.550.50:FF:000004">
    <property type="entry name" value="Hexosyltransferase"/>
    <property type="match status" value="1"/>
</dbReference>
<keyword evidence="4 10" id="KW-0812">Transmembrane</keyword>
<evidence type="ECO:0000256" key="9">
    <source>
        <dbReference type="ARBA" id="ARBA00023180"/>
    </source>
</evidence>
<evidence type="ECO:0000256" key="2">
    <source>
        <dbReference type="ARBA" id="ARBA00009239"/>
    </source>
</evidence>
<keyword evidence="3 10" id="KW-0808">Transferase</keyword>
<dbReference type="PANTHER" id="PTHR12369">
    <property type="entry name" value="CHONDROITIN SYNTHASE"/>
    <property type="match status" value="1"/>
</dbReference>
<dbReference type="SUPFAM" id="SSF53448">
    <property type="entry name" value="Nucleotide-diphospho-sugar transferases"/>
    <property type="match status" value="1"/>
</dbReference>
<name>A0AAW0X6R1_CHEQU</name>
<dbReference type="GO" id="GO:0047238">
    <property type="term" value="F:glucuronosyl-N-acetylgalactosaminyl-proteoglycan 4-beta-N-acetylgalactosaminyltransferase activity"/>
    <property type="evidence" value="ECO:0007669"/>
    <property type="project" value="TreeGrafter"/>
</dbReference>
<dbReference type="InterPro" id="IPR008428">
    <property type="entry name" value="Chond_GalNAc"/>
</dbReference>
<keyword evidence="8 10" id="KW-0472">Membrane</keyword>
<gene>
    <name evidence="11" type="ORF">OTU49_005628</name>
</gene>
<evidence type="ECO:0000256" key="1">
    <source>
        <dbReference type="ARBA" id="ARBA00004447"/>
    </source>
</evidence>
<comment type="subcellular location">
    <subcellularLocation>
        <location evidence="1 10">Golgi apparatus</location>
        <location evidence="1 10">Golgi stack membrane</location>
        <topology evidence="1 10">Single-pass type II membrane protein</topology>
    </subcellularLocation>
</comment>
<dbReference type="EMBL" id="JARKIK010000048">
    <property type="protein sequence ID" value="KAK8735340.1"/>
    <property type="molecule type" value="Genomic_DNA"/>
</dbReference>
<keyword evidence="9" id="KW-0325">Glycoprotein</keyword>
<dbReference type="InterPro" id="IPR029044">
    <property type="entry name" value="Nucleotide-diphossugar_trans"/>
</dbReference>
<evidence type="ECO:0000313" key="11">
    <source>
        <dbReference type="EMBL" id="KAK8735340.1"/>
    </source>
</evidence>
<dbReference type="Gene3D" id="3.90.550.10">
    <property type="entry name" value="Spore Coat Polysaccharide Biosynthesis Protein SpsA, Chain A"/>
    <property type="match status" value="1"/>
</dbReference>
<organism evidence="11 12">
    <name type="scientific">Cherax quadricarinatus</name>
    <name type="common">Australian red claw crayfish</name>
    <dbReference type="NCBI Taxonomy" id="27406"/>
    <lineage>
        <taxon>Eukaryota</taxon>
        <taxon>Metazoa</taxon>
        <taxon>Ecdysozoa</taxon>
        <taxon>Arthropoda</taxon>
        <taxon>Crustacea</taxon>
        <taxon>Multicrustacea</taxon>
        <taxon>Malacostraca</taxon>
        <taxon>Eumalacostraca</taxon>
        <taxon>Eucarida</taxon>
        <taxon>Decapoda</taxon>
        <taxon>Pleocyemata</taxon>
        <taxon>Astacidea</taxon>
        <taxon>Parastacoidea</taxon>
        <taxon>Parastacidae</taxon>
        <taxon>Cherax</taxon>
    </lineage>
</organism>
<evidence type="ECO:0000256" key="6">
    <source>
        <dbReference type="ARBA" id="ARBA00022989"/>
    </source>
</evidence>
<keyword evidence="7 10" id="KW-0333">Golgi apparatus</keyword>
<evidence type="ECO:0000313" key="12">
    <source>
        <dbReference type="Proteomes" id="UP001445076"/>
    </source>
</evidence>
<comment type="similarity">
    <text evidence="2 10">Belongs to the chondroitin N-acetylgalactosaminyltransferase family.</text>
</comment>
<dbReference type="PANTHER" id="PTHR12369:SF11">
    <property type="entry name" value="HEXOSYLTRANSFERASE"/>
    <property type="match status" value="1"/>
</dbReference>
<evidence type="ECO:0000256" key="8">
    <source>
        <dbReference type="ARBA" id="ARBA00023136"/>
    </source>
</evidence>
<proteinExistence type="inferred from homology"/>